<keyword evidence="4 7" id="KW-0812">Transmembrane</keyword>
<dbReference type="Proteomes" id="UP000315534">
    <property type="component" value="Unassembled WGS sequence"/>
</dbReference>
<proteinExistence type="inferred from homology"/>
<gene>
    <name evidence="8" type="ORF">E3J38_09370</name>
</gene>
<comment type="subcellular location">
    <subcellularLocation>
        <location evidence="1">Membrane</location>
        <topology evidence="1">Multi-pass membrane protein</topology>
    </subcellularLocation>
</comment>
<evidence type="ECO:0000256" key="3">
    <source>
        <dbReference type="ARBA" id="ARBA00022448"/>
    </source>
</evidence>
<protein>
    <submittedName>
        <fullName evidence="8">ABC transporter permease</fullName>
    </submittedName>
</protein>
<evidence type="ECO:0000256" key="5">
    <source>
        <dbReference type="ARBA" id="ARBA00022989"/>
    </source>
</evidence>
<feature type="transmembrane region" description="Helical" evidence="7">
    <location>
        <begin position="193"/>
        <end position="213"/>
    </location>
</feature>
<keyword evidence="5 7" id="KW-1133">Transmembrane helix</keyword>
<evidence type="ECO:0000313" key="8">
    <source>
        <dbReference type="EMBL" id="TET77830.1"/>
    </source>
</evidence>
<feature type="transmembrane region" description="Helical" evidence="7">
    <location>
        <begin position="233"/>
        <end position="252"/>
    </location>
</feature>
<feature type="transmembrane region" description="Helical" evidence="7">
    <location>
        <begin position="12"/>
        <end position="29"/>
    </location>
</feature>
<accession>A0A523XEY9</accession>
<dbReference type="NCBIfam" id="TIGR00056">
    <property type="entry name" value="MlaE family lipid ABC transporter permease subunit"/>
    <property type="match status" value="1"/>
</dbReference>
<organism evidence="8 9">
    <name type="scientific">candidate division TA06 bacterium</name>
    <dbReference type="NCBI Taxonomy" id="2250710"/>
    <lineage>
        <taxon>Bacteria</taxon>
        <taxon>Bacteria division TA06</taxon>
    </lineage>
</organism>
<feature type="transmembrane region" description="Helical" evidence="7">
    <location>
        <begin position="134"/>
        <end position="156"/>
    </location>
</feature>
<dbReference type="EMBL" id="SOIP01000539">
    <property type="protein sequence ID" value="TET77830.1"/>
    <property type="molecule type" value="Genomic_DNA"/>
</dbReference>
<dbReference type="AlphaFoldDB" id="A0A523XEY9"/>
<comment type="similarity">
    <text evidence="2 7">Belongs to the MlaE permease family.</text>
</comment>
<evidence type="ECO:0000256" key="6">
    <source>
        <dbReference type="ARBA" id="ARBA00023136"/>
    </source>
</evidence>
<evidence type="ECO:0000256" key="4">
    <source>
        <dbReference type="ARBA" id="ARBA00022692"/>
    </source>
</evidence>
<evidence type="ECO:0000256" key="1">
    <source>
        <dbReference type="ARBA" id="ARBA00004141"/>
    </source>
</evidence>
<evidence type="ECO:0000256" key="2">
    <source>
        <dbReference type="ARBA" id="ARBA00007556"/>
    </source>
</evidence>
<dbReference type="InterPro" id="IPR030802">
    <property type="entry name" value="Permease_MalE"/>
</dbReference>
<dbReference type="Pfam" id="PF02405">
    <property type="entry name" value="MlaE"/>
    <property type="match status" value="1"/>
</dbReference>
<sequence length="253" mass="27112">MDRLIRGFDQVASFVGGVFIMIFNVGKSIPRLPRSLHLLVEQMMSMGVDSLPIVCLTSVFIGMVTTFQAHFQTQDYVPVVYVSMSVSKAIMIELGPIMTGLVVAGRVGSSIAAELGTMKVTEQIDALETLAIDPVGYLVMPRFISGIIMLPVLVIISEAVAILGGLLVGVFGLGISLHTFLTGLRIHFLARELFGGLIKAFFFGGIIAIMGSYHGFEARGGAEGVGRATTRAVVSSSVLILISNYLIARLVFR</sequence>
<evidence type="ECO:0000256" key="7">
    <source>
        <dbReference type="RuleBase" id="RU362044"/>
    </source>
</evidence>
<dbReference type="GO" id="GO:0005548">
    <property type="term" value="F:phospholipid transporter activity"/>
    <property type="evidence" value="ECO:0007669"/>
    <property type="project" value="TreeGrafter"/>
</dbReference>
<dbReference type="PANTHER" id="PTHR30188:SF4">
    <property type="entry name" value="PROTEIN TRIGALACTOSYLDIACYLGLYCEROL 1, CHLOROPLASTIC"/>
    <property type="match status" value="1"/>
</dbReference>
<dbReference type="GO" id="GO:0043190">
    <property type="term" value="C:ATP-binding cassette (ABC) transporter complex"/>
    <property type="evidence" value="ECO:0007669"/>
    <property type="project" value="InterPro"/>
</dbReference>
<keyword evidence="3" id="KW-0813">Transport</keyword>
<keyword evidence="6 7" id="KW-0472">Membrane</keyword>
<feature type="transmembrane region" description="Helical" evidence="7">
    <location>
        <begin position="50"/>
        <end position="69"/>
    </location>
</feature>
<reference evidence="8 9" key="1">
    <citation type="submission" date="2019-03" db="EMBL/GenBank/DDBJ databases">
        <title>Metabolic potential of uncultured bacteria and archaea associated with petroleum seepage in deep-sea sediments.</title>
        <authorList>
            <person name="Dong X."/>
            <person name="Hubert C."/>
        </authorList>
    </citation>
    <scope>NUCLEOTIDE SEQUENCE [LARGE SCALE GENOMIC DNA]</scope>
    <source>
        <strain evidence="8">E29_bin36</strain>
    </source>
</reference>
<evidence type="ECO:0000313" key="9">
    <source>
        <dbReference type="Proteomes" id="UP000315534"/>
    </source>
</evidence>
<feature type="transmembrane region" description="Helical" evidence="7">
    <location>
        <begin position="89"/>
        <end position="113"/>
    </location>
</feature>
<dbReference type="PANTHER" id="PTHR30188">
    <property type="entry name" value="ABC TRANSPORTER PERMEASE PROTEIN-RELATED"/>
    <property type="match status" value="1"/>
</dbReference>
<feature type="transmembrane region" description="Helical" evidence="7">
    <location>
        <begin position="162"/>
        <end position="181"/>
    </location>
</feature>
<comment type="caution">
    <text evidence="8">The sequence shown here is derived from an EMBL/GenBank/DDBJ whole genome shotgun (WGS) entry which is preliminary data.</text>
</comment>
<dbReference type="InterPro" id="IPR003453">
    <property type="entry name" value="ABC_MlaE_roteobac"/>
</dbReference>
<name>A0A523XEY9_UNCT6</name>